<evidence type="ECO:0000313" key="2">
    <source>
        <dbReference type="Proteomes" id="UP000572007"/>
    </source>
</evidence>
<dbReference type="NCBIfam" id="TIGR01643">
    <property type="entry name" value="YD_repeat_2x"/>
    <property type="match status" value="1"/>
</dbReference>
<protein>
    <submittedName>
        <fullName evidence="1">RHS repeat-associated core domain-containing protein</fullName>
    </submittedName>
</protein>
<name>A0A846W696_9NOCA</name>
<gene>
    <name evidence="1" type="ORF">HGA10_11910</name>
</gene>
<keyword evidence="2" id="KW-1185">Reference proteome</keyword>
<dbReference type="Proteomes" id="UP000572007">
    <property type="component" value="Unassembled WGS sequence"/>
</dbReference>
<comment type="caution">
    <text evidence="1">The sequence shown here is derived from an EMBL/GenBank/DDBJ whole genome shotgun (WGS) entry which is preliminary data.</text>
</comment>
<dbReference type="PANTHER" id="PTHR32305:SF15">
    <property type="entry name" value="PROTEIN RHSA-RELATED"/>
    <property type="match status" value="1"/>
</dbReference>
<organism evidence="1 2">
    <name type="scientific">Nocardia coubleae</name>
    <dbReference type="NCBI Taxonomy" id="356147"/>
    <lineage>
        <taxon>Bacteria</taxon>
        <taxon>Bacillati</taxon>
        <taxon>Actinomycetota</taxon>
        <taxon>Actinomycetes</taxon>
        <taxon>Mycobacteriales</taxon>
        <taxon>Nocardiaceae</taxon>
        <taxon>Nocardia</taxon>
    </lineage>
</organism>
<dbReference type="InterPro" id="IPR006530">
    <property type="entry name" value="YD"/>
</dbReference>
<evidence type="ECO:0000313" key="1">
    <source>
        <dbReference type="EMBL" id="NKX88018.1"/>
    </source>
</evidence>
<dbReference type="EMBL" id="JAAXOM010000002">
    <property type="protein sequence ID" value="NKX88018.1"/>
    <property type="molecule type" value="Genomic_DNA"/>
</dbReference>
<dbReference type="InterPro" id="IPR050708">
    <property type="entry name" value="T6SS_VgrG/RHS"/>
</dbReference>
<proteinExistence type="predicted"/>
<reference evidence="1 2" key="1">
    <citation type="submission" date="2020-04" db="EMBL/GenBank/DDBJ databases">
        <title>MicrobeNet Type strains.</title>
        <authorList>
            <person name="Nicholson A.C."/>
        </authorList>
    </citation>
    <scope>NUCLEOTIDE SEQUENCE [LARGE SCALE GENOMIC DNA]</scope>
    <source>
        <strain evidence="1 2">DSM 44960</strain>
    </source>
</reference>
<dbReference type="NCBIfam" id="TIGR03696">
    <property type="entry name" value="Rhs_assc_core"/>
    <property type="match status" value="1"/>
</dbReference>
<dbReference type="PANTHER" id="PTHR32305">
    <property type="match status" value="1"/>
</dbReference>
<dbReference type="InterPro" id="IPR022385">
    <property type="entry name" value="Rhs_assc_core"/>
</dbReference>
<accession>A0A846W696</accession>
<dbReference type="Gene3D" id="2.180.10.10">
    <property type="entry name" value="RHS repeat-associated core"/>
    <property type="match status" value="1"/>
</dbReference>
<sequence>MEGREYHNNLLVRDGRNHYYYDPAGRLIRKVTTRISRKPAVWHYRYNAFDQLTDVYTPEREWWQYEYDALARRISKSNFADNGASTLAHVTFTNDDDLVIEQIAGKDSITRWQYIPEEYTLLTQTKSQPTTSATSSGISITLSDPTGSPDQLIEASSANSTAVAYRSLWGVTSWAGEDVPPHGFPGQFFDNESGLKYNRFRMYDSHVGRFTTLDPLGLAPAANPSTYPHNPTMWQDPLGLNPDYRQPTYGNGGHIDNISASEAQRIQNAANLRGVEISVVGSRAAGTSHGYSDWDYVISDINSRTRSRIQGSLPQGPHELGAGRRIDIFTGRLVDGEPYITFYPN</sequence>
<dbReference type="AlphaFoldDB" id="A0A846W696"/>